<gene>
    <name evidence="3" type="ORF">GCM10010211_43590</name>
</gene>
<keyword evidence="2" id="KW-0812">Transmembrane</keyword>
<reference evidence="4" key="1">
    <citation type="journal article" date="2019" name="Int. J. Syst. Evol. Microbiol.">
        <title>The Global Catalogue of Microorganisms (GCM) 10K type strain sequencing project: providing services to taxonomists for standard genome sequencing and annotation.</title>
        <authorList>
            <consortium name="The Broad Institute Genomics Platform"/>
            <consortium name="The Broad Institute Genome Sequencing Center for Infectious Disease"/>
            <person name="Wu L."/>
            <person name="Ma J."/>
        </authorList>
    </citation>
    <scope>NUCLEOTIDE SEQUENCE [LARGE SCALE GENOMIC DNA]</scope>
    <source>
        <strain evidence="4">JCM 3399</strain>
    </source>
</reference>
<evidence type="ECO:0008006" key="5">
    <source>
        <dbReference type="Google" id="ProtNLM"/>
    </source>
</evidence>
<feature type="region of interest" description="Disordered" evidence="1">
    <location>
        <begin position="84"/>
        <end position="131"/>
    </location>
</feature>
<keyword evidence="4" id="KW-1185">Reference proteome</keyword>
<dbReference type="Proteomes" id="UP000654471">
    <property type="component" value="Unassembled WGS sequence"/>
</dbReference>
<evidence type="ECO:0000256" key="2">
    <source>
        <dbReference type="SAM" id="Phobius"/>
    </source>
</evidence>
<dbReference type="EMBL" id="BMRP01000015">
    <property type="protein sequence ID" value="GGU73019.1"/>
    <property type="molecule type" value="Genomic_DNA"/>
</dbReference>
<keyword evidence="2" id="KW-1133">Transmembrane helix</keyword>
<organism evidence="3 4">
    <name type="scientific">Streptomyces albospinus</name>
    <dbReference type="NCBI Taxonomy" id="285515"/>
    <lineage>
        <taxon>Bacteria</taxon>
        <taxon>Bacillati</taxon>
        <taxon>Actinomycetota</taxon>
        <taxon>Actinomycetes</taxon>
        <taxon>Kitasatosporales</taxon>
        <taxon>Streptomycetaceae</taxon>
        <taxon>Streptomyces</taxon>
    </lineage>
</organism>
<evidence type="ECO:0000313" key="3">
    <source>
        <dbReference type="EMBL" id="GGU73019.1"/>
    </source>
</evidence>
<sequence length="226" mass="23570">MPSCMRCGADLNGTAATFCPHCGMPRQDAAQYGTGRPRPASDDDYVRVGPTLLPRWLLWLLAAVLAGGGVATYMLLHAAPEASPRTVDVTPWTTPPPDPGTDPATPGYSDTPTVPYTSPDAPSPDASPTPDDAGAVVEQFYRDINNKEFGAAWELGGKNIGGASYTDWVAGYDTTANIDVSAVNAEGVGEVTAVIDATQTDGSTKVFRGTYTVSGGEIVSADITER</sequence>
<evidence type="ECO:0000256" key="1">
    <source>
        <dbReference type="SAM" id="MobiDB-lite"/>
    </source>
</evidence>
<feature type="transmembrane region" description="Helical" evidence="2">
    <location>
        <begin position="56"/>
        <end position="76"/>
    </location>
</feature>
<proteinExistence type="predicted"/>
<protein>
    <recommendedName>
        <fullName evidence="5">Zinc ribbon domain-containing protein</fullName>
    </recommendedName>
</protein>
<evidence type="ECO:0000313" key="4">
    <source>
        <dbReference type="Proteomes" id="UP000654471"/>
    </source>
</evidence>
<comment type="caution">
    <text evidence="3">The sequence shown here is derived from an EMBL/GenBank/DDBJ whole genome shotgun (WGS) entry which is preliminary data.</text>
</comment>
<keyword evidence="2" id="KW-0472">Membrane</keyword>
<accession>A0ABQ2V7U6</accession>
<name>A0ABQ2V7U6_9ACTN</name>